<evidence type="ECO:0008006" key="4">
    <source>
        <dbReference type="Google" id="ProtNLM"/>
    </source>
</evidence>
<keyword evidence="1" id="KW-0472">Membrane</keyword>
<dbReference type="AlphaFoldDB" id="A0A3M7THD0"/>
<organism evidence="2 3">
    <name type="scientific">Chryseobacterium nematophagum</name>
    <dbReference type="NCBI Taxonomy" id="2305228"/>
    <lineage>
        <taxon>Bacteria</taxon>
        <taxon>Pseudomonadati</taxon>
        <taxon>Bacteroidota</taxon>
        <taxon>Flavobacteriia</taxon>
        <taxon>Flavobacteriales</taxon>
        <taxon>Weeksellaceae</taxon>
        <taxon>Chryseobacterium group</taxon>
        <taxon>Chryseobacterium</taxon>
    </lineage>
</organism>
<accession>A0A3M7THD0</accession>
<keyword evidence="1" id="KW-1133">Transmembrane helix</keyword>
<name>A0A3M7THD0_9FLAO</name>
<comment type="caution">
    <text evidence="2">The sequence shown here is derived from an EMBL/GenBank/DDBJ whole genome shotgun (WGS) entry which is preliminary data.</text>
</comment>
<protein>
    <recommendedName>
        <fullName evidence="4">Nitrogen regulatory IIA protein</fullName>
    </recommendedName>
</protein>
<dbReference type="OrthoDB" id="675530at2"/>
<sequence>MSKLLNANKTDMKKLRDTLENYVVKIDTHWKSLPVERQKFLTKVFFGGYVLITVIVIVNICISTGQRSNTISINHIDGISKKPIEKGSKHNEIVNSSTKK</sequence>
<evidence type="ECO:0000256" key="1">
    <source>
        <dbReference type="SAM" id="Phobius"/>
    </source>
</evidence>
<dbReference type="EMBL" id="QWIU01000002">
    <property type="protein sequence ID" value="RNA62931.1"/>
    <property type="molecule type" value="Genomic_DNA"/>
</dbReference>
<keyword evidence="1" id="KW-0812">Transmembrane</keyword>
<evidence type="ECO:0000313" key="3">
    <source>
        <dbReference type="Proteomes" id="UP000278775"/>
    </source>
</evidence>
<dbReference type="Proteomes" id="UP000278775">
    <property type="component" value="Unassembled WGS sequence"/>
</dbReference>
<proteinExistence type="predicted"/>
<reference evidence="2 3" key="1">
    <citation type="submission" date="2018-08" db="EMBL/GenBank/DDBJ databases">
        <title>Chryseobacterium nematophagum: a novel matrix digesting pathogen of nematodes.</title>
        <authorList>
            <person name="Page A."/>
            <person name="Roberts M."/>
            <person name="Felix M.-A."/>
            <person name="Weir W."/>
        </authorList>
    </citation>
    <scope>NUCLEOTIDE SEQUENCE [LARGE SCALE GENOMIC DNA]</scope>
    <source>
        <strain evidence="2 3">JUb129</strain>
    </source>
</reference>
<gene>
    <name evidence="2" type="ORF">D1631_13810</name>
</gene>
<feature type="transmembrane region" description="Helical" evidence="1">
    <location>
        <begin position="40"/>
        <end position="62"/>
    </location>
</feature>
<evidence type="ECO:0000313" key="2">
    <source>
        <dbReference type="EMBL" id="RNA62931.1"/>
    </source>
</evidence>